<feature type="compositionally biased region" description="Polar residues" evidence="9">
    <location>
        <begin position="406"/>
        <end position="415"/>
    </location>
</feature>
<keyword evidence="6 10" id="KW-1133">Transmembrane helix</keyword>
<protein>
    <submittedName>
        <fullName evidence="11">Putative Ccc1 family protein</fullName>
    </submittedName>
</protein>
<comment type="subcellular location">
    <subcellularLocation>
        <location evidence="1">Vacuole membrane</location>
        <topology evidence="1">Multi-pass membrane protein</topology>
    </subcellularLocation>
</comment>
<keyword evidence="3" id="KW-0406">Ion transport</keyword>
<dbReference type="AlphaFoldDB" id="A0A2P6PU83"/>
<proteinExistence type="inferred from homology"/>
<name>A0A2P6PU83_ROSCH</name>
<evidence type="ECO:0000256" key="2">
    <source>
        <dbReference type="ARBA" id="ARBA00007049"/>
    </source>
</evidence>
<dbReference type="PANTHER" id="PTHR38937">
    <property type="entry name" value="MEMBRANE PROTEIN OF ER BODY-LIKE PROTEIN"/>
    <property type="match status" value="1"/>
</dbReference>
<evidence type="ECO:0000256" key="8">
    <source>
        <dbReference type="ARBA" id="ARBA00044464"/>
    </source>
</evidence>
<dbReference type="GO" id="GO:0030026">
    <property type="term" value="P:intracellular manganese ion homeostasis"/>
    <property type="evidence" value="ECO:0007669"/>
    <property type="project" value="InterPro"/>
</dbReference>
<gene>
    <name evidence="11" type="ORF">RchiOBHm_Chr6g0284131</name>
</gene>
<dbReference type="Gramene" id="PRQ25481">
    <property type="protein sequence ID" value="PRQ25481"/>
    <property type="gene ID" value="RchiOBHm_Chr6g0284131"/>
</dbReference>
<keyword evidence="4" id="KW-0926">Vacuole</keyword>
<dbReference type="InterPro" id="IPR052843">
    <property type="entry name" value="ER_body_metal_sequester"/>
</dbReference>
<feature type="region of interest" description="Disordered" evidence="9">
    <location>
        <begin position="1"/>
        <end position="81"/>
    </location>
</feature>
<dbReference type="PANTHER" id="PTHR38937:SF2">
    <property type="entry name" value="MEMBRANE PROTEIN OF ER BODY-LIKE PROTEIN ISOFORM X1"/>
    <property type="match status" value="1"/>
</dbReference>
<dbReference type="Proteomes" id="UP000238479">
    <property type="component" value="Chromosome 6"/>
</dbReference>
<feature type="transmembrane region" description="Helical" evidence="10">
    <location>
        <begin position="576"/>
        <end position="597"/>
    </location>
</feature>
<keyword evidence="3" id="KW-0410">Iron transport</keyword>
<evidence type="ECO:0000256" key="3">
    <source>
        <dbReference type="ARBA" id="ARBA00022496"/>
    </source>
</evidence>
<dbReference type="EMBL" id="PDCK01000044">
    <property type="protein sequence ID" value="PRQ25481.1"/>
    <property type="molecule type" value="Genomic_DNA"/>
</dbReference>
<feature type="region of interest" description="Disordered" evidence="9">
    <location>
        <begin position="387"/>
        <end position="416"/>
    </location>
</feature>
<comment type="similarity">
    <text evidence="2">Belongs to the CCC1 family.</text>
</comment>
<evidence type="ECO:0000256" key="10">
    <source>
        <dbReference type="SAM" id="Phobius"/>
    </source>
</evidence>
<dbReference type="STRING" id="74649.A0A2P6PU83"/>
<keyword evidence="3" id="KW-0813">Transport</keyword>
<dbReference type="GO" id="GO:0005384">
    <property type="term" value="F:manganese ion transmembrane transporter activity"/>
    <property type="evidence" value="ECO:0007669"/>
    <property type="project" value="InterPro"/>
</dbReference>
<keyword evidence="12" id="KW-1185">Reference proteome</keyword>
<feature type="transmembrane region" description="Helical" evidence="10">
    <location>
        <begin position="462"/>
        <end position="482"/>
    </location>
</feature>
<organism evidence="11 12">
    <name type="scientific">Rosa chinensis</name>
    <name type="common">China rose</name>
    <dbReference type="NCBI Taxonomy" id="74649"/>
    <lineage>
        <taxon>Eukaryota</taxon>
        <taxon>Viridiplantae</taxon>
        <taxon>Streptophyta</taxon>
        <taxon>Embryophyta</taxon>
        <taxon>Tracheophyta</taxon>
        <taxon>Spermatophyta</taxon>
        <taxon>Magnoliopsida</taxon>
        <taxon>eudicotyledons</taxon>
        <taxon>Gunneridae</taxon>
        <taxon>Pentapetalae</taxon>
        <taxon>rosids</taxon>
        <taxon>fabids</taxon>
        <taxon>Rosales</taxon>
        <taxon>Rosaceae</taxon>
        <taxon>Rosoideae</taxon>
        <taxon>Rosoideae incertae sedis</taxon>
        <taxon>Rosa</taxon>
    </lineage>
</organism>
<evidence type="ECO:0000313" key="11">
    <source>
        <dbReference type="EMBL" id="PRQ25481.1"/>
    </source>
</evidence>
<feature type="transmembrane region" description="Helical" evidence="10">
    <location>
        <begin position="513"/>
        <end position="537"/>
    </location>
</feature>
<dbReference type="OMA" id="MTMSKEN"/>
<evidence type="ECO:0000313" key="12">
    <source>
        <dbReference type="Proteomes" id="UP000238479"/>
    </source>
</evidence>
<dbReference type="InterPro" id="IPR008217">
    <property type="entry name" value="Ccc1_fam"/>
</dbReference>
<keyword evidence="3" id="KW-0408">Iron</keyword>
<feature type="compositionally biased region" description="Low complexity" evidence="9">
    <location>
        <begin position="39"/>
        <end position="49"/>
    </location>
</feature>
<feature type="transmembrane region" description="Helical" evidence="10">
    <location>
        <begin position="549"/>
        <end position="570"/>
    </location>
</feature>
<comment type="catalytic activity">
    <reaction evidence="8">
        <text>Fe(2+)(in) = Fe(2+)(out)</text>
        <dbReference type="Rhea" id="RHEA:28486"/>
        <dbReference type="ChEBI" id="CHEBI:29033"/>
    </reaction>
    <physiologicalReaction direction="left-to-right" evidence="8">
        <dbReference type="Rhea" id="RHEA:28487"/>
    </physiologicalReaction>
</comment>
<dbReference type="Pfam" id="PF01988">
    <property type="entry name" value="VIT1"/>
    <property type="match status" value="1"/>
</dbReference>
<evidence type="ECO:0000256" key="7">
    <source>
        <dbReference type="ARBA" id="ARBA00023136"/>
    </source>
</evidence>
<keyword evidence="7 10" id="KW-0472">Membrane</keyword>
<sequence length="619" mass="67355">MEATREQWEENEEVGMDLRGRPPRQNINTITSGEDVVHSSQSSSEAESLNAEEEEEAKGRPRNGFRMVSDKNGGAESSYTSGFNGGEVEYLISEKISGSEIVASEVQSLSFQKSVEAKRQDDDYIKLKDEELPGFGALPSTQSIEQNESYASLENGKAEHGKVKLRDISEQEVSELYLERVYEKPAAHEFYCPNCNSCITKVLIREKELENRPETFRCTSCFSFLFPQGNWFPLKKVEHPTVRDKAPEPYLESRVGVELPVSPQDSNETFYYQNPPIPAQSDGGSEATLIGKAPEPYLESRVGVELPVSPQDSNETFNAQNPPIGAQSDGVSEALLIDKAPVPGDSVEASINGVQVPVPSYDSSGTLHDQKSPLPGQSVVSITVTTQPPAPEIDDAGPAETKPHDSTTVIITSGGPTIISEPSDAKTFEILKSIVYGGLTEAIASLSIVTSAASAGAATLNILALALANLLGGLFIIGHHLWELKVDQSRVTSGETDEQVDRYAEVLGKRENFFLHASVAILSFLIFGLVPPLVYCFSFRQSNDTDLKLAVVAASSLLCIILLSTGKAYIQRPQKYIKTLLYYIIIGVGAAGVSYLAGDLIDKLIEKLGWFNSTVFTWS</sequence>
<evidence type="ECO:0000256" key="4">
    <source>
        <dbReference type="ARBA" id="ARBA00022554"/>
    </source>
</evidence>
<reference evidence="11 12" key="1">
    <citation type="journal article" date="2018" name="Nat. Genet.">
        <title>The Rosa genome provides new insights in the design of modern roses.</title>
        <authorList>
            <person name="Bendahmane M."/>
        </authorList>
    </citation>
    <scope>NUCLEOTIDE SEQUENCE [LARGE SCALE GENOMIC DNA]</scope>
    <source>
        <strain evidence="12">cv. Old Blush</strain>
    </source>
</reference>
<keyword evidence="5 10" id="KW-0812">Transmembrane</keyword>
<dbReference type="GO" id="GO:0006826">
    <property type="term" value="P:iron ion transport"/>
    <property type="evidence" value="ECO:0007669"/>
    <property type="project" value="UniProtKB-KW"/>
</dbReference>
<accession>A0A2P6PU83</accession>
<evidence type="ECO:0000256" key="1">
    <source>
        <dbReference type="ARBA" id="ARBA00004128"/>
    </source>
</evidence>
<evidence type="ECO:0000256" key="5">
    <source>
        <dbReference type="ARBA" id="ARBA00022692"/>
    </source>
</evidence>
<evidence type="ECO:0000256" key="6">
    <source>
        <dbReference type="ARBA" id="ARBA00022989"/>
    </source>
</evidence>
<dbReference type="GO" id="GO:0005774">
    <property type="term" value="C:vacuolar membrane"/>
    <property type="evidence" value="ECO:0007669"/>
    <property type="project" value="UniProtKB-SubCell"/>
</dbReference>
<evidence type="ECO:0000256" key="9">
    <source>
        <dbReference type="SAM" id="MobiDB-lite"/>
    </source>
</evidence>
<comment type="caution">
    <text evidence="11">The sequence shown here is derived from an EMBL/GenBank/DDBJ whole genome shotgun (WGS) entry which is preliminary data.</text>
</comment>